<keyword evidence="8" id="KW-0645">Protease</keyword>
<dbReference type="GO" id="GO:0009279">
    <property type="term" value="C:cell outer membrane"/>
    <property type="evidence" value="ECO:0007669"/>
    <property type="project" value="UniProtKB-SubCell"/>
</dbReference>
<dbReference type="RefSeq" id="WP_184858664.1">
    <property type="nucleotide sequence ID" value="NZ_JACHLK010000006.1"/>
</dbReference>
<name>A0A7X0PEK8_9BURK</name>
<dbReference type="InterPro" id="IPR010130">
    <property type="entry name" value="T1SS_OMP_TolC"/>
</dbReference>
<dbReference type="GO" id="GO:0015288">
    <property type="term" value="F:porin activity"/>
    <property type="evidence" value="ECO:0007669"/>
    <property type="project" value="TreeGrafter"/>
</dbReference>
<keyword evidence="6" id="KW-0472">Membrane</keyword>
<evidence type="ECO:0000313" key="8">
    <source>
        <dbReference type="EMBL" id="MBB6560530.1"/>
    </source>
</evidence>
<dbReference type="Proteomes" id="UP000575083">
    <property type="component" value="Unassembled WGS sequence"/>
</dbReference>
<keyword evidence="8" id="KW-0378">Hydrolase</keyword>
<evidence type="ECO:0000256" key="2">
    <source>
        <dbReference type="ARBA" id="ARBA00007613"/>
    </source>
</evidence>
<dbReference type="Pfam" id="PF02321">
    <property type="entry name" value="OEP"/>
    <property type="match status" value="2"/>
</dbReference>
<dbReference type="InterPro" id="IPR003423">
    <property type="entry name" value="OMP_efflux"/>
</dbReference>
<dbReference type="AlphaFoldDB" id="A0A7X0PEK8"/>
<dbReference type="InterPro" id="IPR051906">
    <property type="entry name" value="TolC-like"/>
</dbReference>
<evidence type="ECO:0000256" key="3">
    <source>
        <dbReference type="ARBA" id="ARBA00022448"/>
    </source>
</evidence>
<dbReference type="GO" id="GO:1990281">
    <property type="term" value="C:efflux pump complex"/>
    <property type="evidence" value="ECO:0007669"/>
    <property type="project" value="TreeGrafter"/>
</dbReference>
<dbReference type="EMBL" id="JACHLK010000006">
    <property type="protein sequence ID" value="MBB6560530.1"/>
    <property type="molecule type" value="Genomic_DNA"/>
</dbReference>
<reference evidence="8 9" key="1">
    <citation type="submission" date="2020-08" db="EMBL/GenBank/DDBJ databases">
        <title>Functional genomics of gut bacteria from endangered species of beetles.</title>
        <authorList>
            <person name="Carlos-Shanley C."/>
        </authorList>
    </citation>
    <scope>NUCLEOTIDE SEQUENCE [LARGE SCALE GENOMIC DNA]</scope>
    <source>
        <strain evidence="8 9">S00198</strain>
    </source>
</reference>
<dbReference type="SUPFAM" id="SSF56954">
    <property type="entry name" value="Outer membrane efflux proteins (OEP)"/>
    <property type="match status" value="1"/>
</dbReference>
<dbReference type="NCBIfam" id="TIGR01844">
    <property type="entry name" value="type_I_sec_TolC"/>
    <property type="match status" value="1"/>
</dbReference>
<evidence type="ECO:0000256" key="5">
    <source>
        <dbReference type="ARBA" id="ARBA00022692"/>
    </source>
</evidence>
<dbReference type="PANTHER" id="PTHR30026:SF20">
    <property type="entry name" value="OUTER MEMBRANE PROTEIN TOLC"/>
    <property type="match status" value="1"/>
</dbReference>
<dbReference type="PANTHER" id="PTHR30026">
    <property type="entry name" value="OUTER MEMBRANE PROTEIN TOLC"/>
    <property type="match status" value="1"/>
</dbReference>
<organism evidence="8 9">
    <name type="scientific">Acidovorax soli</name>
    <dbReference type="NCBI Taxonomy" id="592050"/>
    <lineage>
        <taxon>Bacteria</taxon>
        <taxon>Pseudomonadati</taxon>
        <taxon>Pseudomonadota</taxon>
        <taxon>Betaproteobacteria</taxon>
        <taxon>Burkholderiales</taxon>
        <taxon>Comamonadaceae</taxon>
        <taxon>Acidovorax</taxon>
    </lineage>
</organism>
<sequence length="462" mass="50039">MTSQRHASLPAGSSRRGPATRLGCLAAAVAGLLVAAPAWSVDLRQAYEAALVNDATIRSSRAAADASREQLPQAKAQRLPNVSFSAGRNKNDLNSETQNILGQPVSTENKYYSGNQALTIRQPLYRPFIGALVKQAEAVVQDADATLESAEQSLVVRVGEAYFEALLAEEQLALIGAQKSTYTTQLDAAKKGFAAGSGTRTDIDEAQARLDMTYAQELEVQQNVEFTRRKLETITGKPVGTLARLDLARFKPGAPAPSLVEDWIARAEQASPDVKALRARLEAANFEIDKAKAGHKPTLDAVAQWSRTSSDSVTSVNSRYDNKTIGLQLTVPLYQGGYVNSTVRQAVASAERARELLEATRLDLSVRVHREFRGMTEGVLRISALEQAVRSAEQAVLSNQMSFKAGARTTLDVLNAEQQKTTALRDLAQARYLYVASRLRLQSLAGDERAASVSEINAWLAL</sequence>
<dbReference type="GO" id="GO:0008233">
    <property type="term" value="F:peptidase activity"/>
    <property type="evidence" value="ECO:0007669"/>
    <property type="project" value="UniProtKB-KW"/>
</dbReference>
<dbReference type="GO" id="GO:0015562">
    <property type="term" value="F:efflux transmembrane transporter activity"/>
    <property type="evidence" value="ECO:0007669"/>
    <property type="project" value="InterPro"/>
</dbReference>
<proteinExistence type="inferred from homology"/>
<evidence type="ECO:0000256" key="7">
    <source>
        <dbReference type="ARBA" id="ARBA00023237"/>
    </source>
</evidence>
<keyword evidence="9" id="KW-1185">Reference proteome</keyword>
<evidence type="ECO:0000256" key="6">
    <source>
        <dbReference type="ARBA" id="ARBA00023136"/>
    </source>
</evidence>
<dbReference type="GO" id="GO:0006508">
    <property type="term" value="P:proteolysis"/>
    <property type="evidence" value="ECO:0007669"/>
    <property type="project" value="UniProtKB-KW"/>
</dbReference>
<comment type="caution">
    <text evidence="8">The sequence shown here is derived from an EMBL/GenBank/DDBJ whole genome shotgun (WGS) entry which is preliminary data.</text>
</comment>
<keyword evidence="7" id="KW-0998">Cell outer membrane</keyword>
<keyword evidence="4" id="KW-1134">Transmembrane beta strand</keyword>
<comment type="similarity">
    <text evidence="2">Belongs to the outer membrane factor (OMF) (TC 1.B.17) family.</text>
</comment>
<accession>A0A7X0PEK8</accession>
<protein>
    <submittedName>
        <fullName evidence="8">Outer membrane protein/protease secretion system outer membrane protein</fullName>
    </submittedName>
</protein>
<evidence type="ECO:0000313" key="9">
    <source>
        <dbReference type="Proteomes" id="UP000575083"/>
    </source>
</evidence>
<dbReference type="Gene3D" id="1.20.1600.10">
    <property type="entry name" value="Outer membrane efflux proteins (OEP)"/>
    <property type="match status" value="1"/>
</dbReference>
<gene>
    <name evidence="8" type="ORF">HNP48_003206</name>
</gene>
<comment type="subcellular location">
    <subcellularLocation>
        <location evidence="1">Cell outer membrane</location>
    </subcellularLocation>
</comment>
<evidence type="ECO:0000256" key="1">
    <source>
        <dbReference type="ARBA" id="ARBA00004442"/>
    </source>
</evidence>
<keyword evidence="5" id="KW-0812">Transmembrane</keyword>
<evidence type="ECO:0000256" key="4">
    <source>
        <dbReference type="ARBA" id="ARBA00022452"/>
    </source>
</evidence>
<keyword evidence="3" id="KW-0813">Transport</keyword>